<dbReference type="EMBL" id="JAUSVF010000003">
    <property type="protein sequence ID" value="MDQ0323537.1"/>
    <property type="molecule type" value="Genomic_DNA"/>
</dbReference>
<organism evidence="1 2">
    <name type="scientific">Pararhizobium capsulatum DSM 1112</name>
    <dbReference type="NCBI Taxonomy" id="1121113"/>
    <lineage>
        <taxon>Bacteria</taxon>
        <taxon>Pseudomonadati</taxon>
        <taxon>Pseudomonadota</taxon>
        <taxon>Alphaproteobacteria</taxon>
        <taxon>Hyphomicrobiales</taxon>
        <taxon>Rhizobiaceae</taxon>
        <taxon>Rhizobium/Agrobacterium group</taxon>
        <taxon>Pararhizobium</taxon>
    </lineage>
</organism>
<name>A0ABU0C007_9HYPH</name>
<accession>A0ABU0C007</accession>
<dbReference type="Proteomes" id="UP001230207">
    <property type="component" value="Unassembled WGS sequence"/>
</dbReference>
<reference evidence="1 2" key="1">
    <citation type="submission" date="2023-07" db="EMBL/GenBank/DDBJ databases">
        <title>Genomic Encyclopedia of Type Strains, Phase IV (KMG-IV): sequencing the most valuable type-strain genomes for metagenomic binning, comparative biology and taxonomic classification.</title>
        <authorList>
            <person name="Goeker M."/>
        </authorList>
    </citation>
    <scope>NUCLEOTIDE SEQUENCE [LARGE SCALE GENOMIC DNA]</scope>
    <source>
        <strain evidence="1 2">DSM 1112</strain>
    </source>
</reference>
<sequence length="77" mass="8610">MIPYAWTIEANGRQPLQRVTTIEEMHDVLRVLDLPGVVPPDCVTWDAWNGARGRYTHDCGGDDEWSVSWTRVGGPGT</sequence>
<comment type="caution">
    <text evidence="1">The sequence shown here is derived from an EMBL/GenBank/DDBJ whole genome shotgun (WGS) entry which is preliminary data.</text>
</comment>
<protein>
    <submittedName>
        <fullName evidence="1">Uncharacterized protein</fullName>
    </submittedName>
</protein>
<proteinExistence type="predicted"/>
<gene>
    <name evidence="1" type="ORF">QO002_005743</name>
</gene>
<evidence type="ECO:0000313" key="1">
    <source>
        <dbReference type="EMBL" id="MDQ0323537.1"/>
    </source>
</evidence>
<evidence type="ECO:0000313" key="2">
    <source>
        <dbReference type="Proteomes" id="UP001230207"/>
    </source>
</evidence>
<keyword evidence="2" id="KW-1185">Reference proteome</keyword>